<dbReference type="PANTHER" id="PTHR32097:SF17">
    <property type="entry name" value="CAMP-BINDING PROTEIN 1-RELATED"/>
    <property type="match status" value="1"/>
</dbReference>
<reference evidence="2" key="1">
    <citation type="submission" date="2018-10" db="EMBL/GenBank/DDBJ databases">
        <authorList>
            <person name="Gruber-Vodicka H."/>
            <person name="Jaeckle O."/>
        </authorList>
    </citation>
    <scope>NUCLEOTIDE SEQUENCE</scope>
</reference>
<evidence type="ECO:0000259" key="1">
    <source>
        <dbReference type="Pfam" id="PF02342"/>
    </source>
</evidence>
<sequence length="193" mass="21184">MTVSLTKGQRVSLSKDSKTLSRIFMGLGWDIAKKGGLFGSLLGRHEDIDLDASCLVFNESNKLVDEIWFRQLKGMNGAIVHTGDNLTGAGNGDDEVIKVDFSQLPASIKSLVFTVNSFRGQTFDKVANARCRVVDDVSGKELAVFNLSEAGPHTGFIMARIYRHNGEWKIHAIGERTNGRTFHDMMPAIQAAL</sequence>
<dbReference type="CDD" id="cd06974">
    <property type="entry name" value="TerD_like"/>
    <property type="match status" value="1"/>
</dbReference>
<feature type="domain" description="TerD" evidence="1">
    <location>
        <begin position="1"/>
        <end position="179"/>
    </location>
</feature>
<dbReference type="PANTHER" id="PTHR32097">
    <property type="entry name" value="CAMP-BINDING PROTEIN 1-RELATED"/>
    <property type="match status" value="1"/>
</dbReference>
<dbReference type="InterPro" id="IPR003325">
    <property type="entry name" value="TerD"/>
</dbReference>
<evidence type="ECO:0000313" key="2">
    <source>
        <dbReference type="EMBL" id="VBB69807.1"/>
    </source>
</evidence>
<accession>A0A484H6M1</accession>
<organism evidence="2">
    <name type="scientific">invertebrate metagenome</name>
    <dbReference type="NCBI Taxonomy" id="1711999"/>
    <lineage>
        <taxon>unclassified sequences</taxon>
        <taxon>metagenomes</taxon>
        <taxon>organismal metagenomes</taxon>
    </lineage>
</organism>
<dbReference type="AlphaFoldDB" id="A0A484H6M1"/>
<proteinExistence type="predicted"/>
<dbReference type="EMBL" id="LR026963">
    <property type="protein sequence ID" value="VBB69807.1"/>
    <property type="molecule type" value="Genomic_DNA"/>
</dbReference>
<dbReference type="InterPro" id="IPR051324">
    <property type="entry name" value="Stress/Tellurium_Resist"/>
</dbReference>
<name>A0A484H6M1_9ZZZZ</name>
<gene>
    <name evidence="2" type="ORF">RIEGSTA812A_PEG_1280</name>
</gene>
<dbReference type="Gene3D" id="2.60.60.30">
    <property type="entry name" value="sav2460 like domains"/>
    <property type="match status" value="1"/>
</dbReference>
<dbReference type="Pfam" id="PF02342">
    <property type="entry name" value="TerD"/>
    <property type="match status" value="1"/>
</dbReference>
<protein>
    <submittedName>
        <fullName evidence="2">Tellurium resistance protein TerD</fullName>
    </submittedName>
</protein>